<protein>
    <recommendedName>
        <fullName evidence="5">YbaB/EbfC DNA-binding family protein</fullName>
    </recommendedName>
</protein>
<feature type="coiled-coil region" evidence="1">
    <location>
        <begin position="12"/>
        <end position="39"/>
    </location>
</feature>
<dbReference type="EMBL" id="BAABCM010000010">
    <property type="protein sequence ID" value="GAA3834686.1"/>
    <property type="molecule type" value="Genomic_DNA"/>
</dbReference>
<comment type="caution">
    <text evidence="3">The sequence shown here is derived from an EMBL/GenBank/DDBJ whole genome shotgun (WGS) entry which is preliminary data.</text>
</comment>
<organism evidence="3 4">
    <name type="scientific">Amycolatopsis tucumanensis</name>
    <dbReference type="NCBI Taxonomy" id="401106"/>
    <lineage>
        <taxon>Bacteria</taxon>
        <taxon>Bacillati</taxon>
        <taxon>Actinomycetota</taxon>
        <taxon>Actinomycetes</taxon>
        <taxon>Pseudonocardiales</taxon>
        <taxon>Pseudonocardiaceae</taxon>
        <taxon>Amycolatopsis</taxon>
    </lineage>
</organism>
<feature type="compositionally biased region" description="Acidic residues" evidence="2">
    <location>
        <begin position="160"/>
        <end position="169"/>
    </location>
</feature>
<evidence type="ECO:0000313" key="4">
    <source>
        <dbReference type="Proteomes" id="UP001501624"/>
    </source>
</evidence>
<proteinExistence type="predicted"/>
<reference evidence="4" key="1">
    <citation type="journal article" date="2019" name="Int. J. Syst. Evol. Microbiol.">
        <title>The Global Catalogue of Microorganisms (GCM) 10K type strain sequencing project: providing services to taxonomists for standard genome sequencing and annotation.</title>
        <authorList>
            <consortium name="The Broad Institute Genomics Platform"/>
            <consortium name="The Broad Institute Genome Sequencing Center for Infectious Disease"/>
            <person name="Wu L."/>
            <person name="Ma J."/>
        </authorList>
    </citation>
    <scope>NUCLEOTIDE SEQUENCE [LARGE SCALE GENOMIC DNA]</scope>
    <source>
        <strain evidence="4">JCM 17017</strain>
    </source>
</reference>
<dbReference type="RefSeq" id="WP_020421987.1">
    <property type="nucleotide sequence ID" value="NZ_BAABCM010000010.1"/>
</dbReference>
<dbReference type="Proteomes" id="UP001501624">
    <property type="component" value="Unassembled WGS sequence"/>
</dbReference>
<dbReference type="Gene3D" id="3.30.1310.10">
    <property type="entry name" value="Nucleoid-associated protein YbaB-like domain"/>
    <property type="match status" value="1"/>
</dbReference>
<name>A0ABP7J623_9PSEU</name>
<feature type="compositionally biased region" description="Pro residues" evidence="2">
    <location>
        <begin position="132"/>
        <end position="143"/>
    </location>
</feature>
<gene>
    <name evidence="3" type="ORF">GCM10022380_61270</name>
</gene>
<feature type="region of interest" description="Disordered" evidence="2">
    <location>
        <begin position="101"/>
        <end position="169"/>
    </location>
</feature>
<keyword evidence="4" id="KW-1185">Reference proteome</keyword>
<accession>A0ABP7J623</accession>
<evidence type="ECO:0000256" key="1">
    <source>
        <dbReference type="SAM" id="Coils"/>
    </source>
</evidence>
<dbReference type="InterPro" id="IPR004401">
    <property type="entry name" value="YbaB/EbfC"/>
</dbReference>
<dbReference type="SUPFAM" id="SSF82607">
    <property type="entry name" value="YbaB-like"/>
    <property type="match status" value="1"/>
</dbReference>
<evidence type="ECO:0000313" key="3">
    <source>
        <dbReference type="EMBL" id="GAA3834686.1"/>
    </source>
</evidence>
<sequence length="169" mass="18109">MQPNLRPGEDFQHLLEQQVREMQQKAAALQDALGEASATVRSKDGSVTVTIAPNGALQSLELGHRACDLGPARLTAAIMQAVREGQRQAARAVSDSFTAIAGDGESAEVIRSFLPPVEDEPEDFAEPEAEAAPPPPPPVPPVSPVQQRPAPRRPRPASPADDDDEMRPW</sequence>
<evidence type="ECO:0008006" key="5">
    <source>
        <dbReference type="Google" id="ProtNLM"/>
    </source>
</evidence>
<evidence type="ECO:0000256" key="2">
    <source>
        <dbReference type="SAM" id="MobiDB-lite"/>
    </source>
</evidence>
<feature type="compositionally biased region" description="Acidic residues" evidence="2">
    <location>
        <begin position="117"/>
        <end position="129"/>
    </location>
</feature>
<dbReference type="InterPro" id="IPR036894">
    <property type="entry name" value="YbaB-like_sf"/>
</dbReference>
<dbReference type="Pfam" id="PF02575">
    <property type="entry name" value="YbaB_DNA_bd"/>
    <property type="match status" value="1"/>
</dbReference>
<keyword evidence="1" id="KW-0175">Coiled coil</keyword>